<evidence type="ECO:0000313" key="2">
    <source>
        <dbReference type="EMBL" id="KGM10854.1"/>
    </source>
</evidence>
<gene>
    <name evidence="2" type="ORF">N868_13290</name>
</gene>
<organism evidence="2 3">
    <name type="scientific">Cellulomonas carbonis T26</name>
    <dbReference type="NCBI Taxonomy" id="947969"/>
    <lineage>
        <taxon>Bacteria</taxon>
        <taxon>Bacillati</taxon>
        <taxon>Actinomycetota</taxon>
        <taxon>Actinomycetes</taxon>
        <taxon>Micrococcales</taxon>
        <taxon>Cellulomonadaceae</taxon>
        <taxon>Cellulomonas</taxon>
    </lineage>
</organism>
<comment type="caution">
    <text evidence="2">The sequence shown here is derived from an EMBL/GenBank/DDBJ whole genome shotgun (WGS) entry which is preliminary data.</text>
</comment>
<evidence type="ECO:0008006" key="4">
    <source>
        <dbReference type="Google" id="ProtNLM"/>
    </source>
</evidence>
<dbReference type="Proteomes" id="UP000029839">
    <property type="component" value="Unassembled WGS sequence"/>
</dbReference>
<keyword evidence="3" id="KW-1185">Reference proteome</keyword>
<reference evidence="2 3" key="2">
    <citation type="journal article" date="2015" name="Stand. Genomic Sci.">
        <title>Draft genome sequence of Cellulomonas carbonis T26(T) and comparative analysis of six Cellulomonas genomes.</title>
        <authorList>
            <person name="Zhuang W."/>
            <person name="Zhang S."/>
            <person name="Xia X."/>
            <person name="Wang G."/>
        </authorList>
    </citation>
    <scope>NUCLEOTIDE SEQUENCE [LARGE SCALE GENOMIC DNA]</scope>
    <source>
        <strain evidence="2 3">T26</strain>
    </source>
</reference>
<dbReference type="EMBL" id="AXCY01000037">
    <property type="protein sequence ID" value="KGM10854.1"/>
    <property type="molecule type" value="Genomic_DNA"/>
</dbReference>
<feature type="compositionally biased region" description="Basic and acidic residues" evidence="1">
    <location>
        <begin position="52"/>
        <end position="78"/>
    </location>
</feature>
<name>A0A0A0BUP2_9CELL</name>
<proteinExistence type="predicted"/>
<evidence type="ECO:0000256" key="1">
    <source>
        <dbReference type="SAM" id="MobiDB-lite"/>
    </source>
</evidence>
<feature type="region of interest" description="Disordered" evidence="1">
    <location>
        <begin position="1"/>
        <end position="78"/>
    </location>
</feature>
<protein>
    <recommendedName>
        <fullName evidence="4">SPOR domain-containing protein</fullName>
    </recommendedName>
</protein>
<sequence length="78" mass="8711">MSGMSDGRAGGTADSTADGGAPQYWFNPRTREVEEGMVSPWSDRMGPYPTREAAERALETAEGRTDAWDEEDRRWREG</sequence>
<feature type="compositionally biased region" description="Low complexity" evidence="1">
    <location>
        <begin position="11"/>
        <end position="21"/>
    </location>
</feature>
<dbReference type="AlphaFoldDB" id="A0A0A0BUP2"/>
<reference evidence="2 3" key="1">
    <citation type="submission" date="2013-08" db="EMBL/GenBank/DDBJ databases">
        <title>Genome sequencing of Cellulomonas carbonis T26.</title>
        <authorList>
            <person name="Chen F."/>
            <person name="Li Y."/>
            <person name="Wang G."/>
        </authorList>
    </citation>
    <scope>NUCLEOTIDE SEQUENCE [LARGE SCALE GENOMIC DNA]</scope>
    <source>
        <strain evidence="2 3">T26</strain>
    </source>
</reference>
<accession>A0A0A0BUP2</accession>
<evidence type="ECO:0000313" key="3">
    <source>
        <dbReference type="Proteomes" id="UP000029839"/>
    </source>
</evidence>